<protein>
    <recommendedName>
        <fullName evidence="3">Lipoprotein</fullName>
    </recommendedName>
</protein>
<evidence type="ECO:0008006" key="3">
    <source>
        <dbReference type="Google" id="ProtNLM"/>
    </source>
</evidence>
<proteinExistence type="predicted"/>
<dbReference type="Proteomes" id="UP000199577">
    <property type="component" value="Unassembled WGS sequence"/>
</dbReference>
<gene>
    <name evidence="1" type="ORF">SAMN05421747_1044</name>
</gene>
<dbReference type="PROSITE" id="PS51257">
    <property type="entry name" value="PROKAR_LIPOPROTEIN"/>
    <property type="match status" value="1"/>
</dbReference>
<sequence>MIAKVTKYTMILVLLASLSCKKEPNDSDLVFTETCDFSGSKVERVSRLNGSLSYTNNIMNLPPSELPPNAAYVFLIKSSPLLRMVVCNMPSDFEMAEGESRNVTFSGRVVVLPDEVDASSVSIELSYLKFE</sequence>
<evidence type="ECO:0000313" key="1">
    <source>
        <dbReference type="EMBL" id="SFC07200.1"/>
    </source>
</evidence>
<keyword evidence="2" id="KW-1185">Reference proteome</keyword>
<dbReference type="EMBL" id="FOLL01000004">
    <property type="protein sequence ID" value="SFC07200.1"/>
    <property type="molecule type" value="Genomic_DNA"/>
</dbReference>
<organism evidence="1 2">
    <name type="scientific">Parapedobacter composti</name>
    <dbReference type="NCBI Taxonomy" id="623281"/>
    <lineage>
        <taxon>Bacteria</taxon>
        <taxon>Pseudomonadati</taxon>
        <taxon>Bacteroidota</taxon>
        <taxon>Sphingobacteriia</taxon>
        <taxon>Sphingobacteriales</taxon>
        <taxon>Sphingobacteriaceae</taxon>
        <taxon>Parapedobacter</taxon>
    </lineage>
</organism>
<reference evidence="1 2" key="1">
    <citation type="submission" date="2016-10" db="EMBL/GenBank/DDBJ databases">
        <authorList>
            <person name="de Groot N.N."/>
        </authorList>
    </citation>
    <scope>NUCLEOTIDE SEQUENCE [LARGE SCALE GENOMIC DNA]</scope>
    <source>
        <strain evidence="1 2">DSM 22900</strain>
    </source>
</reference>
<accession>A0A1I1GDM1</accession>
<dbReference type="AlphaFoldDB" id="A0A1I1GDM1"/>
<name>A0A1I1GDM1_9SPHI</name>
<evidence type="ECO:0000313" key="2">
    <source>
        <dbReference type="Proteomes" id="UP000199577"/>
    </source>
</evidence>